<protein>
    <recommendedName>
        <fullName evidence="6">BTB domain-containing protein</fullName>
    </recommendedName>
</protein>
<proteinExistence type="predicted"/>
<dbReference type="PANTHER" id="PTHR22667">
    <property type="entry name" value="AT01380P-RELATED"/>
    <property type="match status" value="1"/>
</dbReference>
<dbReference type="STRING" id="7398.A0A1B0AGM6"/>
<reference evidence="4" key="2">
    <citation type="submission" date="2020-05" db="UniProtKB">
        <authorList>
            <consortium name="EnsemblMetazoa"/>
        </authorList>
    </citation>
    <scope>IDENTIFICATION</scope>
    <source>
        <strain evidence="4">IAEA</strain>
    </source>
</reference>
<dbReference type="InterPro" id="IPR011333">
    <property type="entry name" value="SKP1/BTB/POZ_sf"/>
</dbReference>
<keyword evidence="5" id="KW-1185">Reference proteome</keyword>
<dbReference type="Gene3D" id="3.30.710.10">
    <property type="entry name" value="Potassium Channel Kv1.1, Chain A"/>
    <property type="match status" value="1"/>
</dbReference>
<evidence type="ECO:0008006" key="6">
    <source>
        <dbReference type="Google" id="ProtNLM"/>
    </source>
</evidence>
<dbReference type="Pfam" id="PF07707">
    <property type="entry name" value="BACK"/>
    <property type="match status" value="1"/>
</dbReference>
<feature type="domain" description="BTB" evidence="2">
    <location>
        <begin position="119"/>
        <end position="211"/>
    </location>
</feature>
<dbReference type="VEuPathDB" id="VectorBase:GPAI045100"/>
<evidence type="ECO:0000313" key="4">
    <source>
        <dbReference type="EnsemblMetazoa" id="GPAI045100-PA"/>
    </source>
</evidence>
<organism evidence="4 5">
    <name type="scientific">Glossina pallidipes</name>
    <name type="common">Tsetse fly</name>
    <dbReference type="NCBI Taxonomy" id="7398"/>
    <lineage>
        <taxon>Eukaryota</taxon>
        <taxon>Metazoa</taxon>
        <taxon>Ecdysozoa</taxon>
        <taxon>Arthropoda</taxon>
        <taxon>Hexapoda</taxon>
        <taxon>Insecta</taxon>
        <taxon>Pterygota</taxon>
        <taxon>Neoptera</taxon>
        <taxon>Endopterygota</taxon>
        <taxon>Diptera</taxon>
        <taxon>Brachycera</taxon>
        <taxon>Muscomorpha</taxon>
        <taxon>Hippoboscoidea</taxon>
        <taxon>Glossinidae</taxon>
        <taxon>Glossina</taxon>
    </lineage>
</organism>
<dbReference type="Proteomes" id="UP000092445">
    <property type="component" value="Unassembled WGS sequence"/>
</dbReference>
<evidence type="ECO:0000313" key="5">
    <source>
        <dbReference type="Proteomes" id="UP000092445"/>
    </source>
</evidence>
<feature type="domain" description="BACK" evidence="3">
    <location>
        <begin position="218"/>
        <end position="319"/>
    </location>
</feature>
<feature type="compositionally biased region" description="Basic residues" evidence="1">
    <location>
        <begin position="1"/>
        <end position="11"/>
    </location>
</feature>
<dbReference type="SMART" id="SM00875">
    <property type="entry name" value="BACK"/>
    <property type="match status" value="1"/>
</dbReference>
<evidence type="ECO:0000259" key="3">
    <source>
        <dbReference type="SMART" id="SM00875"/>
    </source>
</evidence>
<dbReference type="PANTHER" id="PTHR22667:SF0">
    <property type="entry name" value="AT01380P-RELATED"/>
    <property type="match status" value="1"/>
</dbReference>
<dbReference type="Gene3D" id="1.25.40.420">
    <property type="match status" value="1"/>
</dbReference>
<dbReference type="CDD" id="cd18186">
    <property type="entry name" value="BTB_POZ_ZBTB_KLHL-like"/>
    <property type="match status" value="1"/>
</dbReference>
<dbReference type="SUPFAM" id="SSF54695">
    <property type="entry name" value="POZ domain"/>
    <property type="match status" value="1"/>
</dbReference>
<reference evidence="5" key="1">
    <citation type="submission" date="2014-03" db="EMBL/GenBank/DDBJ databases">
        <authorList>
            <person name="Aksoy S."/>
            <person name="Warren W."/>
            <person name="Wilson R.K."/>
        </authorList>
    </citation>
    <scope>NUCLEOTIDE SEQUENCE [LARGE SCALE GENOMIC DNA]</scope>
    <source>
        <strain evidence="5">IAEA</strain>
    </source>
</reference>
<name>A0A1B0AGM6_GLOPL</name>
<dbReference type="SMART" id="SM00225">
    <property type="entry name" value="BTB"/>
    <property type="match status" value="1"/>
</dbReference>
<dbReference type="AlphaFoldDB" id="A0A1B0AGM6"/>
<accession>A0A1B0AGM6</accession>
<dbReference type="Pfam" id="PF00651">
    <property type="entry name" value="BTB"/>
    <property type="match status" value="1"/>
</dbReference>
<feature type="region of interest" description="Disordered" evidence="1">
    <location>
        <begin position="1"/>
        <end position="53"/>
    </location>
</feature>
<dbReference type="InterPro" id="IPR000210">
    <property type="entry name" value="BTB/POZ_dom"/>
</dbReference>
<evidence type="ECO:0000259" key="2">
    <source>
        <dbReference type="SMART" id="SM00225"/>
    </source>
</evidence>
<dbReference type="EnsemblMetazoa" id="GPAI045100-RA">
    <property type="protein sequence ID" value="GPAI045100-PA"/>
    <property type="gene ID" value="GPAI045100"/>
</dbReference>
<feature type="compositionally biased region" description="Low complexity" evidence="1">
    <location>
        <begin position="16"/>
        <end position="31"/>
    </location>
</feature>
<sequence length="431" mass="49923">MEKSGQKKSKVHNYDSSISTTGTTTASPPNSDNIDINFEQHSKHLKPPPPSKILPSTLPLIEKKSETIARASVSQLREKSLLDMGFKPIEVEGWERIVQPPKDNLYKLLKNMIDNYIKPNVQIRIGGVTFNCHMMVLQCYSDFFMDCNNEVFIQLPEEKITPTAFMMVYDWMLAEQPLVQREGILELFNAANFLRIKDLINQCWLCFDDDARFREDTAFLLYLEARKYCLESLEQLMLMRICKFFLTLVASKEFLILSAREVCALLSSNTIGVNSETEIFMSVVRWLSHNWEERKCHMLDLIRCVRFSLMPPWFLVTLTKNPECPEIEHIVSHAEVRNMINDGITPAHLLLSGICIFKVYSIPCNDSMQHMDKGTQTLKLVICMTNRGKLADKPDYAKKQKQRKYQNIFAQNLLNVGWKRHYWDTAMVTSK</sequence>
<dbReference type="InterPro" id="IPR011705">
    <property type="entry name" value="BACK"/>
</dbReference>
<evidence type="ECO:0000256" key="1">
    <source>
        <dbReference type="SAM" id="MobiDB-lite"/>
    </source>
</evidence>